<evidence type="ECO:0000313" key="3">
    <source>
        <dbReference type="EMBL" id="NKX55889.1"/>
    </source>
</evidence>
<evidence type="ECO:0000256" key="1">
    <source>
        <dbReference type="ARBA" id="ARBA00006484"/>
    </source>
</evidence>
<dbReference type="RefSeq" id="WP_168487729.1">
    <property type="nucleotide sequence ID" value="NZ_JAAZSQ010000017.1"/>
</dbReference>
<name>A0A7X6HGN9_9MICC</name>
<dbReference type="SUPFAM" id="SSF51735">
    <property type="entry name" value="NAD(P)-binding Rossmann-fold domains"/>
    <property type="match status" value="1"/>
</dbReference>
<reference evidence="3 4" key="1">
    <citation type="submission" date="2020-04" db="EMBL/GenBank/DDBJ databases">
        <title>Arthrobacter sp. nov.</title>
        <authorList>
            <person name="Liu S."/>
        </authorList>
    </citation>
    <scope>NUCLEOTIDE SEQUENCE [LARGE SCALE GENOMIC DNA]</scope>
    <source>
        <strain evidence="3 4">E918</strain>
    </source>
</reference>
<dbReference type="FunFam" id="3.40.50.720:FF:000084">
    <property type="entry name" value="Short-chain dehydrogenase reductase"/>
    <property type="match status" value="1"/>
</dbReference>
<organism evidence="3 4">
    <name type="scientific">Arthrobacter mobilis</name>
    <dbReference type="NCBI Taxonomy" id="2724944"/>
    <lineage>
        <taxon>Bacteria</taxon>
        <taxon>Bacillati</taxon>
        <taxon>Actinomycetota</taxon>
        <taxon>Actinomycetes</taxon>
        <taxon>Micrococcales</taxon>
        <taxon>Micrococcaceae</taxon>
        <taxon>Arthrobacter</taxon>
    </lineage>
</organism>
<proteinExistence type="inferred from homology"/>
<keyword evidence="2" id="KW-0560">Oxidoreductase</keyword>
<dbReference type="GO" id="GO:0016491">
    <property type="term" value="F:oxidoreductase activity"/>
    <property type="evidence" value="ECO:0007669"/>
    <property type="project" value="UniProtKB-KW"/>
</dbReference>
<dbReference type="Gene3D" id="3.40.50.720">
    <property type="entry name" value="NAD(P)-binding Rossmann-like Domain"/>
    <property type="match status" value="1"/>
</dbReference>
<dbReference type="PANTHER" id="PTHR24321">
    <property type="entry name" value="DEHYDROGENASES, SHORT CHAIN"/>
    <property type="match status" value="1"/>
</dbReference>
<comment type="caution">
    <text evidence="3">The sequence shown here is derived from an EMBL/GenBank/DDBJ whole genome shotgun (WGS) entry which is preliminary data.</text>
</comment>
<accession>A0A7X6HGN9</accession>
<keyword evidence="4" id="KW-1185">Reference proteome</keyword>
<dbReference type="PROSITE" id="PS00061">
    <property type="entry name" value="ADH_SHORT"/>
    <property type="match status" value="1"/>
</dbReference>
<dbReference type="AlphaFoldDB" id="A0A7X6HGN9"/>
<evidence type="ECO:0000256" key="2">
    <source>
        <dbReference type="ARBA" id="ARBA00023002"/>
    </source>
</evidence>
<comment type="similarity">
    <text evidence="1">Belongs to the short-chain dehydrogenases/reductases (SDR) family.</text>
</comment>
<dbReference type="InterPro" id="IPR020904">
    <property type="entry name" value="Sc_DH/Rdtase_CS"/>
</dbReference>
<dbReference type="EMBL" id="JAAZSQ010000017">
    <property type="protein sequence ID" value="NKX55889.1"/>
    <property type="molecule type" value="Genomic_DNA"/>
</dbReference>
<dbReference type="CDD" id="cd05233">
    <property type="entry name" value="SDR_c"/>
    <property type="match status" value="1"/>
</dbReference>
<dbReference type="InterPro" id="IPR002347">
    <property type="entry name" value="SDR_fam"/>
</dbReference>
<protein>
    <submittedName>
        <fullName evidence="3">SDR family oxidoreductase</fullName>
    </submittedName>
</protein>
<evidence type="ECO:0000313" key="4">
    <source>
        <dbReference type="Proteomes" id="UP000544090"/>
    </source>
</evidence>
<sequence length="242" mass="24451">MVAVVGAGQGMGLEAARAVRSAGASVVCLDRDLGLAEAAAKEVAGSAVQVDVTDRAGVQAAFAGLGELQAVVDVVGAAAWHPVLETPNEVLDEQFALNYRQAVYVLEAAAPQMKASGGGAFAFVSSASGVAGAQRHSAYGAAKAALMSLVRSAAVELATDNIRVNSVAPGVIMTPRTQAGLFNDGDFVARQAANVPLGRFGEAAEIASVLAFLISDASSYLTGQNILVDGGVGAKFPHLVRD</sequence>
<dbReference type="Proteomes" id="UP000544090">
    <property type="component" value="Unassembled WGS sequence"/>
</dbReference>
<dbReference type="Pfam" id="PF13561">
    <property type="entry name" value="adh_short_C2"/>
    <property type="match status" value="1"/>
</dbReference>
<dbReference type="PANTHER" id="PTHR24321:SF15">
    <property type="entry name" value="OXIDOREDUCTASE UCPA"/>
    <property type="match status" value="1"/>
</dbReference>
<gene>
    <name evidence="3" type="ORF">HGG74_15345</name>
</gene>
<dbReference type="PRINTS" id="PR00081">
    <property type="entry name" value="GDHRDH"/>
</dbReference>
<dbReference type="InterPro" id="IPR036291">
    <property type="entry name" value="NAD(P)-bd_dom_sf"/>
</dbReference>